<keyword evidence="1" id="KW-0812">Transmembrane</keyword>
<dbReference type="EMBL" id="RBAH01000014">
    <property type="protein sequence ID" value="RKN80733.1"/>
    <property type="molecule type" value="Genomic_DNA"/>
</dbReference>
<feature type="transmembrane region" description="Helical" evidence="1">
    <location>
        <begin position="35"/>
        <end position="52"/>
    </location>
</feature>
<comment type="caution">
    <text evidence="2">The sequence shown here is derived from an EMBL/GenBank/DDBJ whole genome shotgun (WGS) entry which is preliminary data.</text>
</comment>
<feature type="transmembrane region" description="Helical" evidence="1">
    <location>
        <begin position="7"/>
        <end position="29"/>
    </location>
</feature>
<evidence type="ECO:0000313" key="2">
    <source>
        <dbReference type="EMBL" id="RKN80733.1"/>
    </source>
</evidence>
<gene>
    <name evidence="2" type="ORF">D7M11_19875</name>
</gene>
<evidence type="ECO:0000313" key="3">
    <source>
        <dbReference type="Proteomes" id="UP000282311"/>
    </source>
</evidence>
<name>A0A3B0C4D2_9BACL</name>
<sequence>MKFMDQLLTFLQDRWLVVLIALVVLFVVIKIVKTVVKWVLVLAIVAGLIYYGSTYTEQLKDIGENVAATAKEAVNDLKEKAVQGLAGKDAKYKDNGDGTYTVTASGIRLDGKTGSDKVKITIAGVSAEFTLDDVLKKAVETAQKNG</sequence>
<accession>A0A3B0C4D2</accession>
<dbReference type="AlphaFoldDB" id="A0A3B0C4D2"/>
<keyword evidence="3" id="KW-1185">Reference proteome</keyword>
<keyword evidence="1" id="KW-1133">Transmembrane helix</keyword>
<reference evidence="2 3" key="1">
    <citation type="journal article" date="2007" name="Int. J. Syst. Evol. Microbiol.">
        <title>Paenibacillus ginsengarvi sp. nov., isolated from soil from ginseng cultivation.</title>
        <authorList>
            <person name="Yoon M.H."/>
            <person name="Ten L.N."/>
            <person name="Im W.T."/>
        </authorList>
    </citation>
    <scope>NUCLEOTIDE SEQUENCE [LARGE SCALE GENOMIC DNA]</scope>
    <source>
        <strain evidence="2 3">KCTC 13059</strain>
    </source>
</reference>
<protein>
    <submittedName>
        <fullName evidence="2">Uncharacterized protein</fullName>
    </submittedName>
</protein>
<proteinExistence type="predicted"/>
<evidence type="ECO:0000256" key="1">
    <source>
        <dbReference type="SAM" id="Phobius"/>
    </source>
</evidence>
<organism evidence="2 3">
    <name type="scientific">Paenibacillus ginsengarvi</name>
    <dbReference type="NCBI Taxonomy" id="400777"/>
    <lineage>
        <taxon>Bacteria</taxon>
        <taxon>Bacillati</taxon>
        <taxon>Bacillota</taxon>
        <taxon>Bacilli</taxon>
        <taxon>Bacillales</taxon>
        <taxon>Paenibacillaceae</taxon>
        <taxon>Paenibacillus</taxon>
    </lineage>
</organism>
<keyword evidence="1" id="KW-0472">Membrane</keyword>
<dbReference type="Proteomes" id="UP000282311">
    <property type="component" value="Unassembled WGS sequence"/>
</dbReference>